<dbReference type="SUPFAM" id="SSF46785">
    <property type="entry name" value="Winged helix' DNA-binding domain"/>
    <property type="match status" value="1"/>
</dbReference>
<gene>
    <name evidence="5" type="ORF">ACFQ14_13305</name>
</gene>
<reference evidence="6" key="1">
    <citation type="journal article" date="2019" name="Int. J. Syst. Evol. Microbiol.">
        <title>The Global Catalogue of Microorganisms (GCM) 10K type strain sequencing project: providing services to taxonomists for standard genome sequencing and annotation.</title>
        <authorList>
            <consortium name="The Broad Institute Genomics Platform"/>
            <consortium name="The Broad Institute Genome Sequencing Center for Infectious Disease"/>
            <person name="Wu L."/>
            <person name="Ma J."/>
        </authorList>
    </citation>
    <scope>NUCLEOTIDE SEQUENCE [LARGE SCALE GENOMIC DNA]</scope>
    <source>
        <strain evidence="6">CCUG 60023</strain>
    </source>
</reference>
<protein>
    <submittedName>
        <fullName evidence="5">Lrp/AsnC family transcriptional regulator</fullName>
    </submittedName>
</protein>
<dbReference type="InterPro" id="IPR019888">
    <property type="entry name" value="Tscrpt_reg_AsnC-like"/>
</dbReference>
<proteinExistence type="predicted"/>
<dbReference type="Pfam" id="PF01037">
    <property type="entry name" value="AsnC_trans_reg"/>
    <property type="match status" value="1"/>
</dbReference>
<evidence type="ECO:0000256" key="1">
    <source>
        <dbReference type="ARBA" id="ARBA00023015"/>
    </source>
</evidence>
<evidence type="ECO:0000313" key="6">
    <source>
        <dbReference type="Proteomes" id="UP001597101"/>
    </source>
</evidence>
<comment type="caution">
    <text evidence="5">The sequence shown here is derived from an EMBL/GenBank/DDBJ whole genome shotgun (WGS) entry which is preliminary data.</text>
</comment>
<evidence type="ECO:0000256" key="2">
    <source>
        <dbReference type="ARBA" id="ARBA00023125"/>
    </source>
</evidence>
<dbReference type="PANTHER" id="PTHR30154:SF46">
    <property type="entry name" value="TRANSCRIPTIONAL REGULATORY PROTEIN"/>
    <property type="match status" value="1"/>
</dbReference>
<keyword evidence="2" id="KW-0238">DNA-binding</keyword>
<dbReference type="PRINTS" id="PR00033">
    <property type="entry name" value="HTHASNC"/>
</dbReference>
<sequence>MANALDAFDRKILASLQEDGRFTNAELADRVGLSASQCSRRRTALEDAGIINGYTARLDPEKVGIGLKSLVSVTLATHNDDNAANLRSLLARLPQVLDAYALTGEMDYMIKVVTPDLKALSEFINQTLLPHKAVQNVKTAIVLDTLKETSALPV</sequence>
<dbReference type="RefSeq" id="WP_377213244.1">
    <property type="nucleotide sequence ID" value="NZ_JBHTJV010000012.1"/>
</dbReference>
<evidence type="ECO:0000259" key="4">
    <source>
        <dbReference type="PROSITE" id="PS50956"/>
    </source>
</evidence>
<dbReference type="InterPro" id="IPR000485">
    <property type="entry name" value="AsnC-type_HTH_dom"/>
</dbReference>
<dbReference type="Gene3D" id="1.10.10.10">
    <property type="entry name" value="Winged helix-like DNA-binding domain superfamily/Winged helix DNA-binding domain"/>
    <property type="match status" value="1"/>
</dbReference>
<accession>A0ABW3FFW7</accession>
<dbReference type="InterPro" id="IPR036388">
    <property type="entry name" value="WH-like_DNA-bd_sf"/>
</dbReference>
<evidence type="ECO:0000313" key="5">
    <source>
        <dbReference type="EMBL" id="MFD0917386.1"/>
    </source>
</evidence>
<dbReference type="InterPro" id="IPR036390">
    <property type="entry name" value="WH_DNA-bd_sf"/>
</dbReference>
<dbReference type="Pfam" id="PF13412">
    <property type="entry name" value="HTH_24"/>
    <property type="match status" value="1"/>
</dbReference>
<evidence type="ECO:0000256" key="3">
    <source>
        <dbReference type="ARBA" id="ARBA00023163"/>
    </source>
</evidence>
<dbReference type="InterPro" id="IPR019887">
    <property type="entry name" value="Tscrpt_reg_AsnC/Lrp_C"/>
</dbReference>
<dbReference type="PANTHER" id="PTHR30154">
    <property type="entry name" value="LEUCINE-RESPONSIVE REGULATORY PROTEIN"/>
    <property type="match status" value="1"/>
</dbReference>
<keyword evidence="1" id="KW-0805">Transcription regulation</keyword>
<name>A0ABW3FFW7_9HYPH</name>
<keyword evidence="6" id="KW-1185">Reference proteome</keyword>
<organism evidence="5 6">
    <name type="scientific">Pseudahrensia aquimaris</name>
    <dbReference type="NCBI Taxonomy" id="744461"/>
    <lineage>
        <taxon>Bacteria</taxon>
        <taxon>Pseudomonadati</taxon>
        <taxon>Pseudomonadota</taxon>
        <taxon>Alphaproteobacteria</taxon>
        <taxon>Hyphomicrobiales</taxon>
        <taxon>Ahrensiaceae</taxon>
        <taxon>Pseudahrensia</taxon>
    </lineage>
</organism>
<dbReference type="InterPro" id="IPR011991">
    <property type="entry name" value="ArsR-like_HTH"/>
</dbReference>
<dbReference type="Proteomes" id="UP001597101">
    <property type="component" value="Unassembled WGS sequence"/>
</dbReference>
<dbReference type="PROSITE" id="PS50956">
    <property type="entry name" value="HTH_ASNC_2"/>
    <property type="match status" value="1"/>
</dbReference>
<dbReference type="SUPFAM" id="SSF54909">
    <property type="entry name" value="Dimeric alpha+beta barrel"/>
    <property type="match status" value="1"/>
</dbReference>
<feature type="domain" description="HTH asnC-type" evidence="4">
    <location>
        <begin position="5"/>
        <end position="66"/>
    </location>
</feature>
<dbReference type="SMART" id="SM00344">
    <property type="entry name" value="HTH_ASNC"/>
    <property type="match status" value="1"/>
</dbReference>
<keyword evidence="3" id="KW-0804">Transcription</keyword>
<dbReference type="Gene3D" id="3.30.70.920">
    <property type="match status" value="1"/>
</dbReference>
<dbReference type="CDD" id="cd00090">
    <property type="entry name" value="HTH_ARSR"/>
    <property type="match status" value="1"/>
</dbReference>
<dbReference type="EMBL" id="JBHTJV010000012">
    <property type="protein sequence ID" value="MFD0917386.1"/>
    <property type="molecule type" value="Genomic_DNA"/>
</dbReference>
<dbReference type="InterPro" id="IPR011008">
    <property type="entry name" value="Dimeric_a/b-barrel"/>
</dbReference>